<evidence type="ECO:0000256" key="5">
    <source>
        <dbReference type="ARBA" id="ARBA00023306"/>
    </source>
</evidence>
<feature type="region of interest" description="Disordered" evidence="6">
    <location>
        <begin position="437"/>
        <end position="457"/>
    </location>
</feature>
<sequence length="649" mass="74551">MYISRGNFHRVFDDIKKTSLSHSTCKLIIFVACLNVDALCSAKIFTSVLKKDLIQYQIIPIVGYTDLKSHYEKIDSEISNIILLGCGSMVDLESFFELEPEEFVKINEDNQYESSRKIYVIDGHKPWNLDNLFGSHIVTCLDEGYVNENLTQEREAYVELIKLQEDDDQEDDNKDDDDDDDDDQSTDNDDGGGFEETDEDEDDELTSSQLLKRKRKSQHKAKKRHINQNEKILEEYYASGTTISVSVSLQVYTLLSEIGETNTENLWLTIIGTISLDNQYPEVYKNSFDALKAEVARLNPTNLNATIKNADSLNLSIDTDYYLFLLRHWSLYDSFFYSNFVNAKLSIWREDGRKQLHKMFAKMGISLQDCKQNWLYMNPKIKHSLNSIFSKNLKTYGLEDLTREGFLRTYGFRGSISASECVESILALLEHDNKAAIEQDKKSDDNNNRDEDDEEEDVNELISRKEKIWISNFWSSWDALDNNSMELINKGLDYAKDFQKFVFNTGMAVLEKRIIKNLKVYRLAVLKDLPDIEMFKNPLILTRLGNWLLECCAEYGKNLLPLVLASLDERTDTYLVVGLAPRYPRGGDKSIIDVERSTTLLNTFSVAFQQVASSSGAKVRIDSFESTIMEIRKDDLAPFLEKLTLSGLI</sequence>
<comment type="caution">
    <text evidence="7">The sequence shown here is derived from an EMBL/GenBank/DDBJ whole genome shotgun (WGS) entry which is preliminary data.</text>
</comment>
<keyword evidence="5" id="KW-0131">Cell cycle</keyword>
<evidence type="ECO:0008006" key="9">
    <source>
        <dbReference type="Google" id="ProtNLM"/>
    </source>
</evidence>
<feature type="compositionally biased region" description="Basic and acidic residues" evidence="6">
    <location>
        <begin position="437"/>
        <end position="449"/>
    </location>
</feature>
<keyword evidence="4" id="KW-0539">Nucleus</keyword>
<dbReference type="EMBL" id="JAEUBF010000506">
    <property type="protein sequence ID" value="KAH3677648.1"/>
    <property type="molecule type" value="Genomic_DNA"/>
</dbReference>
<dbReference type="GO" id="GO:0006270">
    <property type="term" value="P:DNA replication initiation"/>
    <property type="evidence" value="ECO:0007669"/>
    <property type="project" value="InterPro"/>
</dbReference>
<dbReference type="PANTHER" id="PTHR10507">
    <property type="entry name" value="CDC45-RELATED PROTEIN"/>
    <property type="match status" value="1"/>
</dbReference>
<reference evidence="7" key="2">
    <citation type="submission" date="2021-01" db="EMBL/GenBank/DDBJ databases">
        <authorList>
            <person name="Schikora-Tamarit M.A."/>
        </authorList>
    </citation>
    <scope>NUCLEOTIDE SEQUENCE</scope>
    <source>
        <strain evidence="7">CBS6341</strain>
    </source>
</reference>
<feature type="compositionally biased region" description="Basic residues" evidence="6">
    <location>
        <begin position="211"/>
        <end position="224"/>
    </location>
</feature>
<keyword evidence="8" id="KW-1185">Reference proteome</keyword>
<dbReference type="GO" id="GO:0003682">
    <property type="term" value="F:chromatin binding"/>
    <property type="evidence" value="ECO:0007669"/>
    <property type="project" value="TreeGrafter"/>
</dbReference>
<dbReference type="GO" id="GO:0031261">
    <property type="term" value="C:DNA replication preinitiation complex"/>
    <property type="evidence" value="ECO:0007669"/>
    <property type="project" value="TreeGrafter"/>
</dbReference>
<keyword evidence="3" id="KW-0235">DNA replication</keyword>
<evidence type="ECO:0000256" key="3">
    <source>
        <dbReference type="ARBA" id="ARBA00022705"/>
    </source>
</evidence>
<accession>A0A9P8PSR2</accession>
<comment type="subcellular location">
    <subcellularLocation>
        <location evidence="1">Nucleus</location>
    </subcellularLocation>
</comment>
<dbReference type="GO" id="GO:0003688">
    <property type="term" value="F:DNA replication origin binding"/>
    <property type="evidence" value="ECO:0007669"/>
    <property type="project" value="TreeGrafter"/>
</dbReference>
<evidence type="ECO:0000313" key="8">
    <source>
        <dbReference type="Proteomes" id="UP000769528"/>
    </source>
</evidence>
<comment type="similarity">
    <text evidence="2">Belongs to the CDC45 family.</text>
</comment>
<evidence type="ECO:0000256" key="6">
    <source>
        <dbReference type="SAM" id="MobiDB-lite"/>
    </source>
</evidence>
<name>A0A9P8PSR2_9ASCO</name>
<dbReference type="AlphaFoldDB" id="A0A9P8PSR2"/>
<dbReference type="OrthoDB" id="10258882at2759"/>
<evidence type="ECO:0000313" key="7">
    <source>
        <dbReference type="EMBL" id="KAH3677648.1"/>
    </source>
</evidence>
<dbReference type="GO" id="GO:1902977">
    <property type="term" value="P:mitotic DNA replication preinitiation complex assembly"/>
    <property type="evidence" value="ECO:0007669"/>
    <property type="project" value="TreeGrafter"/>
</dbReference>
<feature type="compositionally biased region" description="Acidic residues" evidence="6">
    <location>
        <begin position="165"/>
        <end position="205"/>
    </location>
</feature>
<dbReference type="GO" id="GO:0003697">
    <property type="term" value="F:single-stranded DNA binding"/>
    <property type="evidence" value="ECO:0007669"/>
    <property type="project" value="TreeGrafter"/>
</dbReference>
<organism evidence="7 8">
    <name type="scientific">Wickerhamomyces mucosus</name>
    <dbReference type="NCBI Taxonomy" id="1378264"/>
    <lineage>
        <taxon>Eukaryota</taxon>
        <taxon>Fungi</taxon>
        <taxon>Dikarya</taxon>
        <taxon>Ascomycota</taxon>
        <taxon>Saccharomycotina</taxon>
        <taxon>Saccharomycetes</taxon>
        <taxon>Phaffomycetales</taxon>
        <taxon>Wickerhamomycetaceae</taxon>
        <taxon>Wickerhamomyces</taxon>
    </lineage>
</organism>
<dbReference type="Proteomes" id="UP000769528">
    <property type="component" value="Unassembled WGS sequence"/>
</dbReference>
<dbReference type="GO" id="GO:0000727">
    <property type="term" value="P:double-strand break repair via break-induced replication"/>
    <property type="evidence" value="ECO:0007669"/>
    <property type="project" value="TreeGrafter"/>
</dbReference>
<reference evidence="7" key="1">
    <citation type="journal article" date="2021" name="Open Biol.">
        <title>Shared evolutionary footprints suggest mitochondrial oxidative damage underlies multiple complex I losses in fungi.</title>
        <authorList>
            <person name="Schikora-Tamarit M.A."/>
            <person name="Marcet-Houben M."/>
            <person name="Nosek J."/>
            <person name="Gabaldon T."/>
        </authorList>
    </citation>
    <scope>NUCLEOTIDE SEQUENCE</scope>
    <source>
        <strain evidence="7">CBS6341</strain>
    </source>
</reference>
<dbReference type="InterPro" id="IPR003874">
    <property type="entry name" value="CDC45"/>
</dbReference>
<gene>
    <name evidence="7" type="ORF">WICMUC_001751</name>
</gene>
<feature type="region of interest" description="Disordered" evidence="6">
    <location>
        <begin position="163"/>
        <end position="224"/>
    </location>
</feature>
<protein>
    <recommendedName>
        <fullName evidence="9">Cell division control protein 45</fullName>
    </recommendedName>
</protein>
<evidence type="ECO:0000256" key="4">
    <source>
        <dbReference type="ARBA" id="ARBA00023242"/>
    </source>
</evidence>
<evidence type="ECO:0000256" key="2">
    <source>
        <dbReference type="ARBA" id="ARBA00010727"/>
    </source>
</evidence>
<proteinExistence type="inferred from homology"/>
<dbReference type="PANTHER" id="PTHR10507:SF0">
    <property type="entry name" value="CELL DIVISION CONTROL PROTEIN 45 HOMOLOG"/>
    <property type="match status" value="1"/>
</dbReference>
<dbReference type="Pfam" id="PF02724">
    <property type="entry name" value="CDC45"/>
    <property type="match status" value="1"/>
</dbReference>
<evidence type="ECO:0000256" key="1">
    <source>
        <dbReference type="ARBA" id="ARBA00004123"/>
    </source>
</evidence>